<name>A0ABN2QDZ5_9PSEU</name>
<organism evidence="2 3">
    <name type="scientific">Amycolatopsis minnesotensis</name>
    <dbReference type="NCBI Taxonomy" id="337894"/>
    <lineage>
        <taxon>Bacteria</taxon>
        <taxon>Bacillati</taxon>
        <taxon>Actinomycetota</taxon>
        <taxon>Actinomycetes</taxon>
        <taxon>Pseudonocardiales</taxon>
        <taxon>Pseudonocardiaceae</taxon>
        <taxon>Amycolatopsis</taxon>
    </lineage>
</organism>
<feature type="transmembrane region" description="Helical" evidence="1">
    <location>
        <begin position="58"/>
        <end position="76"/>
    </location>
</feature>
<proteinExistence type="predicted"/>
<dbReference type="EMBL" id="BAAANN010000006">
    <property type="protein sequence ID" value="GAA1950461.1"/>
    <property type="molecule type" value="Genomic_DNA"/>
</dbReference>
<evidence type="ECO:0000313" key="2">
    <source>
        <dbReference type="EMBL" id="GAA1950461.1"/>
    </source>
</evidence>
<keyword evidence="3" id="KW-1185">Reference proteome</keyword>
<sequence>MSDYRDCTVTETANQGKARRWAKRGIALGALTVPMVAVLGGTASAAELTPIAEYLDHTIAGTSAAVVKALAALLGVS</sequence>
<protein>
    <submittedName>
        <fullName evidence="2">Uncharacterized protein</fullName>
    </submittedName>
</protein>
<gene>
    <name evidence="2" type="ORF">GCM10009754_18920</name>
</gene>
<dbReference type="RefSeq" id="WP_344415733.1">
    <property type="nucleotide sequence ID" value="NZ_BAAANN010000006.1"/>
</dbReference>
<evidence type="ECO:0000256" key="1">
    <source>
        <dbReference type="SAM" id="Phobius"/>
    </source>
</evidence>
<keyword evidence="1" id="KW-1133">Transmembrane helix</keyword>
<feature type="transmembrane region" description="Helical" evidence="1">
    <location>
        <begin position="25"/>
        <end position="46"/>
    </location>
</feature>
<keyword evidence="1" id="KW-0472">Membrane</keyword>
<dbReference type="Proteomes" id="UP001501116">
    <property type="component" value="Unassembled WGS sequence"/>
</dbReference>
<accession>A0ABN2QDZ5</accession>
<evidence type="ECO:0000313" key="3">
    <source>
        <dbReference type="Proteomes" id="UP001501116"/>
    </source>
</evidence>
<reference evidence="2 3" key="1">
    <citation type="journal article" date="2019" name="Int. J. Syst. Evol. Microbiol.">
        <title>The Global Catalogue of Microorganisms (GCM) 10K type strain sequencing project: providing services to taxonomists for standard genome sequencing and annotation.</title>
        <authorList>
            <consortium name="The Broad Institute Genomics Platform"/>
            <consortium name="The Broad Institute Genome Sequencing Center for Infectious Disease"/>
            <person name="Wu L."/>
            <person name="Ma J."/>
        </authorList>
    </citation>
    <scope>NUCLEOTIDE SEQUENCE [LARGE SCALE GENOMIC DNA]</scope>
    <source>
        <strain evidence="2 3">JCM 14545</strain>
    </source>
</reference>
<keyword evidence="1" id="KW-0812">Transmembrane</keyword>
<comment type="caution">
    <text evidence="2">The sequence shown here is derived from an EMBL/GenBank/DDBJ whole genome shotgun (WGS) entry which is preliminary data.</text>
</comment>